<evidence type="ECO:0000313" key="5">
    <source>
        <dbReference type="EMBL" id="SUS06612.1"/>
    </source>
</evidence>
<comment type="similarity">
    <text evidence="1">Belongs to the PstS family.</text>
</comment>
<dbReference type="PANTHER" id="PTHR42996:SF1">
    <property type="entry name" value="PHOSPHATE-BINDING PROTEIN PSTS"/>
    <property type="match status" value="1"/>
</dbReference>
<evidence type="ECO:0000256" key="1">
    <source>
        <dbReference type="ARBA" id="ARBA00008725"/>
    </source>
</evidence>
<dbReference type="InterPro" id="IPR050962">
    <property type="entry name" value="Phosphate-bind_PstS"/>
</dbReference>
<sequence length="347" mass="36859">MPLFARLTRALTALCVIGAVAVGTAQPSGAQEVRMVGSGASFPFPLYSAWFKDFSKKTAGVTIDYQAKGSGAGIQDFINKTVDFAASDAAMKDEEIAKVDSGVVLLPMTGGEIVLAYNLPGSPKGLKLPRDVYPDIFGGAITKWNDPRIQAANPDIKLPDMPITVVRRSDSSGTTFVFTKHLSAVSPSFKEKIGSGTTVQWPTSDKFVAAPKNDGVTATIKQTPGAIGYIEYGYAKLTKAETALLQNKSGNFIAGGDETGVAALAAAKLGPDLRGWVEDPDGADAYPIVTFTWMLFYKDQDDKKAAVLRDFVKYAATEGQKISTSMGYIPLPENVVANVLAASQQIQ</sequence>
<accession>A0A380TDQ8</accession>
<protein>
    <submittedName>
        <fullName evidence="5">Phosphate-binding protein PstS</fullName>
    </submittedName>
</protein>
<dbReference type="EMBL" id="UIDG01000225">
    <property type="protein sequence ID" value="SUS06612.1"/>
    <property type="molecule type" value="Genomic_DNA"/>
</dbReference>
<evidence type="ECO:0000256" key="2">
    <source>
        <dbReference type="ARBA" id="ARBA00022448"/>
    </source>
</evidence>
<dbReference type="SUPFAM" id="SSF53850">
    <property type="entry name" value="Periplasmic binding protein-like II"/>
    <property type="match status" value="1"/>
</dbReference>
<gene>
    <name evidence="5" type="ORF">DF3PB_3000006</name>
</gene>
<dbReference type="NCBIfam" id="TIGR00975">
    <property type="entry name" value="3a0107s03"/>
    <property type="match status" value="1"/>
</dbReference>
<dbReference type="GO" id="GO:0042301">
    <property type="term" value="F:phosphate ion binding"/>
    <property type="evidence" value="ECO:0007669"/>
    <property type="project" value="InterPro"/>
</dbReference>
<dbReference type="CDD" id="cd13565">
    <property type="entry name" value="PBP2_PstS"/>
    <property type="match status" value="1"/>
</dbReference>
<dbReference type="PIRSF" id="PIRSF002756">
    <property type="entry name" value="PstS"/>
    <property type="match status" value="1"/>
</dbReference>
<evidence type="ECO:0000256" key="3">
    <source>
        <dbReference type="ARBA" id="ARBA00022592"/>
    </source>
</evidence>
<proteinExistence type="inferred from homology"/>
<dbReference type="InterPro" id="IPR005673">
    <property type="entry name" value="ABC_phos-bd_PstS"/>
</dbReference>
<keyword evidence="2" id="KW-0813">Transport</keyword>
<reference evidence="5" key="1">
    <citation type="submission" date="2018-07" db="EMBL/GenBank/DDBJ databases">
        <authorList>
            <person name="Quirk P.G."/>
            <person name="Krulwich T.A."/>
        </authorList>
    </citation>
    <scope>NUCLEOTIDE SEQUENCE</scope>
</reference>
<dbReference type="AlphaFoldDB" id="A0A380TDQ8"/>
<dbReference type="GO" id="GO:0035435">
    <property type="term" value="P:phosphate ion transmembrane transport"/>
    <property type="evidence" value="ECO:0007669"/>
    <property type="project" value="InterPro"/>
</dbReference>
<dbReference type="InterPro" id="IPR024370">
    <property type="entry name" value="PBP_domain"/>
</dbReference>
<feature type="domain" description="PBP" evidence="4">
    <location>
        <begin position="31"/>
        <end position="317"/>
    </location>
</feature>
<dbReference type="GO" id="GO:0043190">
    <property type="term" value="C:ATP-binding cassette (ABC) transporter complex"/>
    <property type="evidence" value="ECO:0007669"/>
    <property type="project" value="InterPro"/>
</dbReference>
<dbReference type="Gene3D" id="3.40.190.10">
    <property type="entry name" value="Periplasmic binding protein-like II"/>
    <property type="match status" value="2"/>
</dbReference>
<dbReference type="PANTHER" id="PTHR42996">
    <property type="entry name" value="PHOSPHATE-BINDING PROTEIN PSTS"/>
    <property type="match status" value="1"/>
</dbReference>
<evidence type="ECO:0000259" key="4">
    <source>
        <dbReference type="Pfam" id="PF12849"/>
    </source>
</evidence>
<organism evidence="5">
    <name type="scientific">metagenome</name>
    <dbReference type="NCBI Taxonomy" id="256318"/>
    <lineage>
        <taxon>unclassified sequences</taxon>
        <taxon>metagenomes</taxon>
    </lineage>
</organism>
<keyword evidence="3" id="KW-0592">Phosphate transport</keyword>
<dbReference type="Pfam" id="PF12849">
    <property type="entry name" value="PBP_like_2"/>
    <property type="match status" value="1"/>
</dbReference>
<name>A0A380TDQ8_9ZZZZ</name>